<keyword evidence="1" id="KW-0479">Metal-binding</keyword>
<evidence type="ECO:0000256" key="2">
    <source>
        <dbReference type="ARBA" id="ARBA00022771"/>
    </source>
</evidence>
<dbReference type="InterPro" id="IPR036236">
    <property type="entry name" value="Znf_C2H2_sf"/>
</dbReference>
<evidence type="ECO:0000313" key="8">
    <source>
        <dbReference type="Proteomes" id="UP000299102"/>
    </source>
</evidence>
<feature type="region of interest" description="Disordered" evidence="5">
    <location>
        <begin position="59"/>
        <end position="85"/>
    </location>
</feature>
<dbReference type="GO" id="GO:0008270">
    <property type="term" value="F:zinc ion binding"/>
    <property type="evidence" value="ECO:0007669"/>
    <property type="project" value="UniProtKB-KW"/>
</dbReference>
<gene>
    <name evidence="7" type="ORF">EVAR_67057_1</name>
</gene>
<dbReference type="OrthoDB" id="117690at2759"/>
<dbReference type="SMART" id="SM00614">
    <property type="entry name" value="ZnF_BED"/>
    <property type="match status" value="1"/>
</dbReference>
<dbReference type="GO" id="GO:0003677">
    <property type="term" value="F:DNA binding"/>
    <property type="evidence" value="ECO:0007669"/>
    <property type="project" value="InterPro"/>
</dbReference>
<keyword evidence="8" id="KW-1185">Reference proteome</keyword>
<proteinExistence type="predicted"/>
<evidence type="ECO:0000256" key="4">
    <source>
        <dbReference type="PROSITE-ProRule" id="PRU00027"/>
    </source>
</evidence>
<reference evidence="7 8" key="1">
    <citation type="journal article" date="2019" name="Commun. Biol.">
        <title>The bagworm genome reveals a unique fibroin gene that provides high tensile strength.</title>
        <authorList>
            <person name="Kono N."/>
            <person name="Nakamura H."/>
            <person name="Ohtoshi R."/>
            <person name="Tomita M."/>
            <person name="Numata K."/>
            <person name="Arakawa K."/>
        </authorList>
    </citation>
    <scope>NUCLEOTIDE SEQUENCE [LARGE SCALE GENOMIC DNA]</scope>
</reference>
<feature type="compositionally biased region" description="Low complexity" evidence="5">
    <location>
        <begin position="67"/>
        <end position="85"/>
    </location>
</feature>
<keyword evidence="2 4" id="KW-0863">Zinc-finger</keyword>
<evidence type="ECO:0000259" key="6">
    <source>
        <dbReference type="PROSITE" id="PS50808"/>
    </source>
</evidence>
<organism evidence="7 8">
    <name type="scientific">Eumeta variegata</name>
    <name type="common">Bagworm moth</name>
    <name type="synonym">Eumeta japonica</name>
    <dbReference type="NCBI Taxonomy" id="151549"/>
    <lineage>
        <taxon>Eukaryota</taxon>
        <taxon>Metazoa</taxon>
        <taxon>Ecdysozoa</taxon>
        <taxon>Arthropoda</taxon>
        <taxon>Hexapoda</taxon>
        <taxon>Insecta</taxon>
        <taxon>Pterygota</taxon>
        <taxon>Neoptera</taxon>
        <taxon>Endopterygota</taxon>
        <taxon>Lepidoptera</taxon>
        <taxon>Glossata</taxon>
        <taxon>Ditrysia</taxon>
        <taxon>Tineoidea</taxon>
        <taxon>Psychidae</taxon>
        <taxon>Oiketicinae</taxon>
        <taxon>Eumeta</taxon>
    </lineage>
</organism>
<keyword evidence="3" id="KW-0862">Zinc</keyword>
<dbReference type="Proteomes" id="UP000299102">
    <property type="component" value="Unassembled WGS sequence"/>
</dbReference>
<feature type="domain" description="BED-type" evidence="6">
    <location>
        <begin position="5"/>
        <end position="57"/>
    </location>
</feature>
<accession>A0A4C1ZFA1</accession>
<dbReference type="SUPFAM" id="SSF57667">
    <property type="entry name" value="beta-beta-alpha zinc fingers"/>
    <property type="match status" value="1"/>
</dbReference>
<evidence type="ECO:0000313" key="7">
    <source>
        <dbReference type="EMBL" id="GBP87206.1"/>
    </source>
</evidence>
<dbReference type="InterPro" id="IPR003656">
    <property type="entry name" value="Znf_BED"/>
</dbReference>
<comment type="caution">
    <text evidence="7">The sequence shown here is derived from an EMBL/GenBank/DDBJ whole genome shotgun (WGS) entry which is preliminary data.</text>
</comment>
<dbReference type="AlphaFoldDB" id="A0A4C1ZFA1"/>
<evidence type="ECO:0000256" key="1">
    <source>
        <dbReference type="ARBA" id="ARBA00022723"/>
    </source>
</evidence>
<evidence type="ECO:0000256" key="5">
    <source>
        <dbReference type="SAM" id="MobiDB-lite"/>
    </source>
</evidence>
<dbReference type="EMBL" id="BGZK01001844">
    <property type="protein sequence ID" value="GBP87206.1"/>
    <property type="molecule type" value="Genomic_DNA"/>
</dbReference>
<protein>
    <recommendedName>
        <fullName evidence="6">BED-type domain-containing protein</fullName>
    </recommendedName>
</protein>
<dbReference type="Pfam" id="PF02892">
    <property type="entry name" value="zf-BED"/>
    <property type="match status" value="1"/>
</dbReference>
<name>A0A4C1ZFA1_EUMVA</name>
<sequence length="102" mass="11119">MPNPGKKSQVWLHFEEEENSAKCILCGVKISRAAKKAGTTALQNHLKFKHPDEYAKIYGSSSRHAPAESSATSASTSASTQPSQPLVQASLQQIFEKKAVEY</sequence>
<dbReference type="PROSITE" id="PS50808">
    <property type="entry name" value="ZF_BED"/>
    <property type="match status" value="1"/>
</dbReference>
<evidence type="ECO:0000256" key="3">
    <source>
        <dbReference type="ARBA" id="ARBA00022833"/>
    </source>
</evidence>